<feature type="domain" description="Calcineurin-like phosphoesterase" evidence="1">
    <location>
        <begin position="9"/>
        <end position="121"/>
    </location>
</feature>
<evidence type="ECO:0000313" key="3">
    <source>
        <dbReference type="Proteomes" id="UP000294563"/>
    </source>
</evidence>
<dbReference type="InterPro" id="IPR004843">
    <property type="entry name" value="Calcineurin-like_PHP"/>
</dbReference>
<dbReference type="OrthoDB" id="5695107at2"/>
<dbReference type="InterPro" id="IPR029052">
    <property type="entry name" value="Metallo-depent_PP-like"/>
</dbReference>
<dbReference type="GO" id="GO:0016787">
    <property type="term" value="F:hydrolase activity"/>
    <property type="evidence" value="ECO:0007669"/>
    <property type="project" value="InterPro"/>
</dbReference>
<proteinExistence type="predicted"/>
<keyword evidence="3" id="KW-1185">Reference proteome</keyword>
<dbReference type="Pfam" id="PF00149">
    <property type="entry name" value="Metallophos"/>
    <property type="match status" value="1"/>
</dbReference>
<protein>
    <submittedName>
        <fullName evidence="2">Calcineurin-like phosphoesterase family protein</fullName>
    </submittedName>
</protein>
<dbReference type="EMBL" id="SOBH01000003">
    <property type="protein sequence ID" value="TDT74021.1"/>
    <property type="molecule type" value="Genomic_DNA"/>
</dbReference>
<reference evidence="2 3" key="1">
    <citation type="submission" date="2019-03" db="EMBL/GenBank/DDBJ databases">
        <title>Genomic Encyclopedia of Archaeal and Bacterial Type Strains, Phase II (KMG-II): from individual species to whole genera.</title>
        <authorList>
            <person name="Goeker M."/>
        </authorList>
    </citation>
    <scope>NUCLEOTIDE SEQUENCE [LARGE SCALE GENOMIC DNA]</scope>
    <source>
        <strain evidence="2 3">DSM 29467</strain>
    </source>
</reference>
<sequence length="513" mass="56014">MTSHWTGQVAVLADPHLHDVAAGRAYGLVHEDCFRSLADTASSTRVFNEGGAALVRALDILVEHGVRLVMIAGDLTDDGQPANWNAAASLLHKYTQKYGMRFFLTPGNHDQWYGDGKALKKGMVTRDGVIFAVAGDPSEPSAVHAPAMRQVGQAEMLDYARSFGFCRHDDDLYWETPFGVSDALADRIGTVTDSDGDPVLGPDLSYLVEPVEGLWILSVDANVYLPGTDGWVDCGQQGWNAVLHHKAWLLDWMRDVAARAKAQGKQLLTMSHFPAIDVLNDVPGGLAQRVMPTHLTADATTATGVGLHFSGHWHINRTGARHFGKDWLVNVAIPSTASFPAAFKLVNLEQTSARVETVQLGQVPGFDAGFAHYLAEQPDATLPRCESYADFLRDHLGELTGRRYLARDWPTEFGAYLEQETLADILTQIGVNADSATTKIPARLAIDDYYFLERGGQLAEIPAERLSVYRALDSAEPLKGGDSQRRLIMGLARYSQALPDDKFTVDLTNGSVT</sequence>
<evidence type="ECO:0000259" key="1">
    <source>
        <dbReference type="Pfam" id="PF00149"/>
    </source>
</evidence>
<evidence type="ECO:0000313" key="2">
    <source>
        <dbReference type="EMBL" id="TDT74021.1"/>
    </source>
</evidence>
<name>A0A4R7LI34_9RHOB</name>
<organism evidence="2 3">
    <name type="scientific">Litoreibacter halocynthiae</name>
    <dbReference type="NCBI Taxonomy" id="1242689"/>
    <lineage>
        <taxon>Bacteria</taxon>
        <taxon>Pseudomonadati</taxon>
        <taxon>Pseudomonadota</taxon>
        <taxon>Alphaproteobacteria</taxon>
        <taxon>Rhodobacterales</taxon>
        <taxon>Roseobacteraceae</taxon>
        <taxon>Litoreibacter</taxon>
    </lineage>
</organism>
<dbReference type="Proteomes" id="UP000294563">
    <property type="component" value="Unassembled WGS sequence"/>
</dbReference>
<gene>
    <name evidence="2" type="ORF">BDE40_2802</name>
</gene>
<dbReference type="AlphaFoldDB" id="A0A4R7LI34"/>
<accession>A0A4R7LI34</accession>
<dbReference type="SUPFAM" id="SSF56300">
    <property type="entry name" value="Metallo-dependent phosphatases"/>
    <property type="match status" value="1"/>
</dbReference>
<dbReference type="RefSeq" id="WP_134015441.1">
    <property type="nucleotide sequence ID" value="NZ_SOBH01000003.1"/>
</dbReference>
<dbReference type="Gene3D" id="3.60.21.10">
    <property type="match status" value="2"/>
</dbReference>
<comment type="caution">
    <text evidence="2">The sequence shown here is derived from an EMBL/GenBank/DDBJ whole genome shotgun (WGS) entry which is preliminary data.</text>
</comment>